<feature type="transmembrane region" description="Helical" evidence="7">
    <location>
        <begin position="12"/>
        <end position="35"/>
    </location>
</feature>
<accession>A0ABU8XM22</accession>
<protein>
    <recommendedName>
        <fullName evidence="7">UPF0114 protein U1T56_03680</fullName>
    </recommendedName>
</protein>
<dbReference type="PANTHER" id="PTHR38596">
    <property type="entry name" value="UPF0114 PROTEIN YQHA"/>
    <property type="match status" value="1"/>
</dbReference>
<keyword evidence="3 7" id="KW-1003">Cell membrane</keyword>
<evidence type="ECO:0000313" key="9">
    <source>
        <dbReference type="Proteomes" id="UP001375743"/>
    </source>
</evidence>
<feature type="transmembrane region" description="Helical" evidence="7">
    <location>
        <begin position="136"/>
        <end position="156"/>
    </location>
</feature>
<dbReference type="HAMAP" id="MF_00143">
    <property type="entry name" value="UPF0114"/>
    <property type="match status" value="1"/>
</dbReference>
<comment type="similarity">
    <text evidence="2 7">Belongs to the UPF0114 family.</text>
</comment>
<name>A0ABU8XM22_9PROT</name>
<keyword evidence="4 7" id="KW-0812">Transmembrane</keyword>
<evidence type="ECO:0000256" key="2">
    <source>
        <dbReference type="ARBA" id="ARBA00005774"/>
    </source>
</evidence>
<sequence>MIERALERLIFVSRWLMVPFHLGLIGVLVVLLVNFARELWGMLPKVAELSETDVILMALSLLDVTLVASLVLMMVFSGYENFVSRLDTGLGERPTWMGTLDFSGIKLKLIGSIVAISGIDLLKKFMNIEQADKTDMMWLVVTHMAFVVSGVLLALMDYLTERAKKLHDEY</sequence>
<comment type="subcellular location">
    <subcellularLocation>
        <location evidence="1 7">Cell membrane</location>
        <topology evidence="1 7">Multi-pass membrane protein</topology>
    </subcellularLocation>
</comment>
<evidence type="ECO:0000256" key="7">
    <source>
        <dbReference type="HAMAP-Rule" id="MF_00143"/>
    </source>
</evidence>
<dbReference type="RefSeq" id="WP_418158088.1">
    <property type="nucleotide sequence ID" value="NZ_JBBLZC010000002.1"/>
</dbReference>
<evidence type="ECO:0000256" key="5">
    <source>
        <dbReference type="ARBA" id="ARBA00022989"/>
    </source>
</evidence>
<evidence type="ECO:0000313" key="8">
    <source>
        <dbReference type="EMBL" id="MEK0082240.1"/>
    </source>
</evidence>
<evidence type="ECO:0000256" key="3">
    <source>
        <dbReference type="ARBA" id="ARBA00022475"/>
    </source>
</evidence>
<feature type="transmembrane region" description="Helical" evidence="7">
    <location>
        <begin position="55"/>
        <end position="76"/>
    </location>
</feature>
<keyword evidence="5 7" id="KW-1133">Transmembrane helix</keyword>
<dbReference type="NCBIfam" id="TIGR00645">
    <property type="entry name" value="HI0507"/>
    <property type="match status" value="1"/>
</dbReference>
<comment type="caution">
    <text evidence="8">The sequence shown here is derived from an EMBL/GenBank/DDBJ whole genome shotgun (WGS) entry which is preliminary data.</text>
</comment>
<keyword evidence="9" id="KW-1185">Reference proteome</keyword>
<keyword evidence="6 7" id="KW-0472">Membrane</keyword>
<dbReference type="PANTHER" id="PTHR38596:SF1">
    <property type="entry name" value="UPF0114 PROTEIN YQHA"/>
    <property type="match status" value="1"/>
</dbReference>
<dbReference type="InterPro" id="IPR020761">
    <property type="entry name" value="UPF0114_bac"/>
</dbReference>
<evidence type="ECO:0000256" key="6">
    <source>
        <dbReference type="ARBA" id="ARBA00023136"/>
    </source>
</evidence>
<dbReference type="InterPro" id="IPR005134">
    <property type="entry name" value="UPF0114"/>
</dbReference>
<proteinExistence type="inferred from homology"/>
<organism evidence="8 9">
    <name type="scientific">Benzoatithermus flavus</name>
    <dbReference type="NCBI Taxonomy" id="3108223"/>
    <lineage>
        <taxon>Bacteria</taxon>
        <taxon>Pseudomonadati</taxon>
        <taxon>Pseudomonadota</taxon>
        <taxon>Alphaproteobacteria</taxon>
        <taxon>Geminicoccales</taxon>
        <taxon>Geminicoccaceae</taxon>
        <taxon>Benzoatithermus</taxon>
    </lineage>
</organism>
<evidence type="ECO:0000256" key="1">
    <source>
        <dbReference type="ARBA" id="ARBA00004651"/>
    </source>
</evidence>
<dbReference type="Pfam" id="PF03350">
    <property type="entry name" value="UPF0114"/>
    <property type="match status" value="1"/>
</dbReference>
<gene>
    <name evidence="8" type="ORF">U1T56_03680</name>
</gene>
<dbReference type="Proteomes" id="UP001375743">
    <property type="component" value="Unassembled WGS sequence"/>
</dbReference>
<reference evidence="8 9" key="1">
    <citation type="submission" date="2024-01" db="EMBL/GenBank/DDBJ databases">
        <title>Multi-omics insights into the function and evolution of sodium benzoate biodegradation pathways in Benzoatithermus flavus gen. nov., sp. nov. from hot spring.</title>
        <authorList>
            <person name="Hu C.-J."/>
            <person name="Li W.-J."/>
        </authorList>
    </citation>
    <scope>NUCLEOTIDE SEQUENCE [LARGE SCALE GENOMIC DNA]</scope>
    <source>
        <strain evidence="8 9">SYSU G07066</strain>
    </source>
</reference>
<evidence type="ECO:0000256" key="4">
    <source>
        <dbReference type="ARBA" id="ARBA00022692"/>
    </source>
</evidence>
<dbReference type="EMBL" id="JBBLZC010000002">
    <property type="protein sequence ID" value="MEK0082240.1"/>
    <property type="molecule type" value="Genomic_DNA"/>
</dbReference>